<evidence type="ECO:0000313" key="10">
    <source>
        <dbReference type="EMBL" id="OQD82113.1"/>
    </source>
</evidence>
<dbReference type="GO" id="GO:0000978">
    <property type="term" value="F:RNA polymerase II cis-regulatory region sequence-specific DNA binding"/>
    <property type="evidence" value="ECO:0007669"/>
    <property type="project" value="TreeGrafter"/>
</dbReference>
<dbReference type="GO" id="GO:0005507">
    <property type="term" value="F:copper ion binding"/>
    <property type="evidence" value="ECO:0007669"/>
    <property type="project" value="InterPro"/>
</dbReference>
<dbReference type="GO" id="GO:0000981">
    <property type="term" value="F:DNA-binding transcription factor activity, RNA polymerase II-specific"/>
    <property type="evidence" value="ECO:0007669"/>
    <property type="project" value="TreeGrafter"/>
</dbReference>
<reference evidence="11" key="1">
    <citation type="journal article" date="2017" name="Nat. Microbiol.">
        <title>Global analysis of biosynthetic gene clusters reveals vast potential of secondary metabolite production in Penicillium species.</title>
        <authorList>
            <person name="Nielsen J.C."/>
            <person name="Grijseels S."/>
            <person name="Prigent S."/>
            <person name="Ji B."/>
            <person name="Dainat J."/>
            <person name="Nielsen K.F."/>
            <person name="Frisvad J.C."/>
            <person name="Workman M."/>
            <person name="Nielsen J."/>
        </authorList>
    </citation>
    <scope>NUCLEOTIDE SEQUENCE [LARGE SCALE GENOMIC DNA]</scope>
    <source>
        <strain evidence="11">IBT 31811</strain>
    </source>
</reference>
<evidence type="ECO:0000256" key="5">
    <source>
        <dbReference type="ARBA" id="ARBA00023015"/>
    </source>
</evidence>
<feature type="domain" description="Copper-fist" evidence="9">
    <location>
        <begin position="6"/>
        <end position="41"/>
    </location>
</feature>
<evidence type="ECO:0000256" key="7">
    <source>
        <dbReference type="ARBA" id="ARBA00023242"/>
    </source>
</evidence>
<keyword evidence="11" id="KW-1185">Reference proteome</keyword>
<proteinExistence type="predicted"/>
<dbReference type="InterPro" id="IPR051763">
    <property type="entry name" value="Copper_Homeo_Regul"/>
</dbReference>
<dbReference type="FunFam" id="3.90.430.10:FF:000001">
    <property type="entry name" value="Copper fist DNA-binding protein"/>
    <property type="match status" value="1"/>
</dbReference>
<feature type="region of interest" description="Disordered" evidence="8">
    <location>
        <begin position="80"/>
        <end position="113"/>
    </location>
</feature>
<dbReference type="InterPro" id="IPR001083">
    <property type="entry name" value="Cu_fist_DNA-bd_dom"/>
</dbReference>
<keyword evidence="5" id="KW-0805">Transcription regulation</keyword>
<dbReference type="Gene3D" id="3.90.430.10">
    <property type="entry name" value="Copper fist DNA-binding domain"/>
    <property type="match status" value="1"/>
</dbReference>
<dbReference type="Proteomes" id="UP000191672">
    <property type="component" value="Unassembled WGS sequence"/>
</dbReference>
<evidence type="ECO:0000256" key="6">
    <source>
        <dbReference type="ARBA" id="ARBA00023163"/>
    </source>
</evidence>
<dbReference type="InterPro" id="IPR036395">
    <property type="entry name" value="Cu_fist_DNA-bd_dom_sf"/>
</dbReference>
<feature type="region of interest" description="Disordered" evidence="8">
    <location>
        <begin position="498"/>
        <end position="525"/>
    </location>
</feature>
<name>A0A1V6PYT2_9EURO</name>
<comment type="subcellular location">
    <subcellularLocation>
        <location evidence="1">Nucleus</location>
    </subcellularLocation>
</comment>
<feature type="compositionally biased region" description="Polar residues" evidence="8">
    <location>
        <begin position="508"/>
        <end position="525"/>
    </location>
</feature>
<dbReference type="GO" id="GO:0045944">
    <property type="term" value="P:positive regulation of transcription by RNA polymerase II"/>
    <property type="evidence" value="ECO:0007669"/>
    <property type="project" value="TreeGrafter"/>
</dbReference>
<accession>A0A1V6PYT2</accession>
<keyword evidence="3" id="KW-0862">Zinc</keyword>
<keyword evidence="7" id="KW-0539">Nucleus</keyword>
<feature type="region of interest" description="Disordered" evidence="8">
    <location>
        <begin position="197"/>
        <end position="225"/>
    </location>
</feature>
<evidence type="ECO:0000256" key="3">
    <source>
        <dbReference type="ARBA" id="ARBA00022833"/>
    </source>
</evidence>
<dbReference type="PROSITE" id="PS50073">
    <property type="entry name" value="COPPER_FIST_2"/>
    <property type="match status" value="1"/>
</dbReference>
<evidence type="ECO:0000313" key="11">
    <source>
        <dbReference type="Proteomes" id="UP000191672"/>
    </source>
</evidence>
<feature type="compositionally biased region" description="Polar residues" evidence="8">
    <location>
        <begin position="206"/>
        <end position="225"/>
    </location>
</feature>
<dbReference type="AlphaFoldDB" id="A0A1V6PYT2"/>
<dbReference type="SUPFAM" id="SSF57879">
    <property type="entry name" value="Zinc domain conserved in yeast copper-regulated transcription factors"/>
    <property type="match status" value="1"/>
</dbReference>
<gene>
    <name evidence="10" type="ORF">PENANT_c023G01731</name>
</gene>
<dbReference type="PANTHER" id="PTHR28088:SF9">
    <property type="entry name" value="TRANSCRIPTION FACTOR GRISEA, PUTATIVE (AFU_ORTHOLOGUE AFUA_1G13190)-RELATED"/>
    <property type="match status" value="1"/>
</dbReference>
<evidence type="ECO:0000256" key="2">
    <source>
        <dbReference type="ARBA" id="ARBA00022723"/>
    </source>
</evidence>
<dbReference type="SMART" id="SM01090">
    <property type="entry name" value="Copper-fist"/>
    <property type="match status" value="1"/>
</dbReference>
<keyword evidence="4" id="KW-0186">Copper</keyword>
<feature type="compositionally biased region" description="Low complexity" evidence="8">
    <location>
        <begin position="84"/>
        <end position="99"/>
    </location>
</feature>
<sequence length="550" mass="59057">MPLDEEGAKWSCEPCIRGHRSSKCQHFDRLMMKVPKAGRPLAKCPHPKGTCSCQKTYAVMVRIPKGSSCLCRPLYKVPMEDNDSTQSPPTLASTSSPAPGKVQKSGRRQSTMQAAPENIARALENMPDNLKIEDGTPNLLRNLSQNGLDSYTPATQNHKALSPKEPSREASQPPPVSSCCSKKEQLPTQAPVVAAAQNGGSCCGSRPSTSEPQQSNAEKQQFQQPAAWDSQNQMYMPYGVPDMTSWGSQMSVHGNYIPATSTSSQAPIFQNGFSQNAMPPPNSQPSTSNGFSLNVGTQSSMGYNPVNGLGISQPSMSPYMSNHSHSPYPIQTVPSGDTCHECSCGEDCQCLGCASHPFNTTTRKHVQEMGAMITFNGDEKNPESINPYQSSPFQGATSPATFNYYMQGTPSLDQYQHNPFDGYSDPNSAMPSGYSSPLTGPSLNHQLMHPSEYYTLEYPVGLPSACSDVTGSCQCGSDCSCVGCLTHSGHNGFSLDTPIPPNPFPENAEQQQGPTHVPHTSSATATSRIPVLDNVSVPCLSPRALETSMI</sequence>
<dbReference type="OrthoDB" id="5600085at2759"/>
<dbReference type="GO" id="GO:0006879">
    <property type="term" value="P:intracellular iron ion homeostasis"/>
    <property type="evidence" value="ECO:0007669"/>
    <property type="project" value="TreeGrafter"/>
</dbReference>
<evidence type="ECO:0000259" key="9">
    <source>
        <dbReference type="PROSITE" id="PS50073"/>
    </source>
</evidence>
<feature type="region of interest" description="Disordered" evidence="8">
    <location>
        <begin position="129"/>
        <end position="183"/>
    </location>
</feature>
<dbReference type="GO" id="GO:0006878">
    <property type="term" value="P:intracellular copper ion homeostasis"/>
    <property type="evidence" value="ECO:0007669"/>
    <property type="project" value="TreeGrafter"/>
</dbReference>
<organism evidence="10 11">
    <name type="scientific">Penicillium antarcticum</name>
    <dbReference type="NCBI Taxonomy" id="416450"/>
    <lineage>
        <taxon>Eukaryota</taxon>
        <taxon>Fungi</taxon>
        <taxon>Dikarya</taxon>
        <taxon>Ascomycota</taxon>
        <taxon>Pezizomycotina</taxon>
        <taxon>Eurotiomycetes</taxon>
        <taxon>Eurotiomycetidae</taxon>
        <taxon>Eurotiales</taxon>
        <taxon>Aspergillaceae</taxon>
        <taxon>Penicillium</taxon>
    </lineage>
</organism>
<keyword evidence="6" id="KW-0804">Transcription</keyword>
<keyword evidence="2" id="KW-0479">Metal-binding</keyword>
<evidence type="ECO:0000256" key="4">
    <source>
        <dbReference type="ARBA" id="ARBA00023008"/>
    </source>
</evidence>
<dbReference type="Pfam" id="PF00649">
    <property type="entry name" value="Copper-fist"/>
    <property type="match status" value="1"/>
</dbReference>
<dbReference type="EMBL" id="MDYN01000023">
    <property type="protein sequence ID" value="OQD82113.1"/>
    <property type="molecule type" value="Genomic_DNA"/>
</dbReference>
<protein>
    <recommendedName>
        <fullName evidence="9">Copper-fist domain-containing protein</fullName>
    </recommendedName>
</protein>
<evidence type="ECO:0000256" key="8">
    <source>
        <dbReference type="SAM" id="MobiDB-lite"/>
    </source>
</evidence>
<dbReference type="GO" id="GO:0005634">
    <property type="term" value="C:nucleus"/>
    <property type="evidence" value="ECO:0007669"/>
    <property type="project" value="UniProtKB-SubCell"/>
</dbReference>
<comment type="caution">
    <text evidence="10">The sequence shown here is derived from an EMBL/GenBank/DDBJ whole genome shotgun (WGS) entry which is preliminary data.</text>
</comment>
<dbReference type="PANTHER" id="PTHR28088">
    <property type="entry name" value="TRANSCRIPTIONAL ACTIVATOR HAA1-RELATED"/>
    <property type="match status" value="1"/>
</dbReference>
<dbReference type="SMART" id="SM00412">
    <property type="entry name" value="Cu_FIST"/>
    <property type="match status" value="1"/>
</dbReference>
<feature type="compositionally biased region" description="Polar residues" evidence="8">
    <location>
        <begin position="139"/>
        <end position="159"/>
    </location>
</feature>
<evidence type="ECO:0000256" key="1">
    <source>
        <dbReference type="ARBA" id="ARBA00004123"/>
    </source>
</evidence>